<accession>R7QJS5</accession>
<dbReference type="EMBL" id="HG001918">
    <property type="protein sequence ID" value="CDF38344.1"/>
    <property type="molecule type" value="Genomic_DNA"/>
</dbReference>
<sequence>MKYGAQEGAVVFDDARVPRKEHYVGVRSSVWGGQGERMATVAETEKLAPHASVACEDFSGGQGGKRDAGFVDRDGGLGAGGFSYQPAGS</sequence>
<name>R7QJS5_CHOCR</name>
<reference evidence="2" key="1">
    <citation type="journal article" date="2013" name="Proc. Natl. Acad. Sci. U.S.A.">
        <title>Genome structure and metabolic features in the red seaweed Chondrus crispus shed light on evolution of the Archaeplastida.</title>
        <authorList>
            <person name="Collen J."/>
            <person name="Porcel B."/>
            <person name="Carre W."/>
            <person name="Ball S.G."/>
            <person name="Chaparro C."/>
            <person name="Tonon T."/>
            <person name="Barbeyron T."/>
            <person name="Michel G."/>
            <person name="Noel B."/>
            <person name="Valentin K."/>
            <person name="Elias M."/>
            <person name="Artiguenave F."/>
            <person name="Arun A."/>
            <person name="Aury J.M."/>
            <person name="Barbosa-Neto J.F."/>
            <person name="Bothwell J.H."/>
            <person name="Bouget F.Y."/>
            <person name="Brillet L."/>
            <person name="Cabello-Hurtado F."/>
            <person name="Capella-Gutierrez S."/>
            <person name="Charrier B."/>
            <person name="Cladiere L."/>
            <person name="Cock J.M."/>
            <person name="Coelho S.M."/>
            <person name="Colleoni C."/>
            <person name="Czjzek M."/>
            <person name="Da Silva C."/>
            <person name="Delage L."/>
            <person name="Denoeud F."/>
            <person name="Deschamps P."/>
            <person name="Dittami S.M."/>
            <person name="Gabaldon T."/>
            <person name="Gachon C.M."/>
            <person name="Groisillier A."/>
            <person name="Herve C."/>
            <person name="Jabbari K."/>
            <person name="Katinka M."/>
            <person name="Kloareg B."/>
            <person name="Kowalczyk N."/>
            <person name="Labadie K."/>
            <person name="Leblanc C."/>
            <person name="Lopez P.J."/>
            <person name="McLachlan D.H."/>
            <person name="Meslet-Cladiere L."/>
            <person name="Moustafa A."/>
            <person name="Nehr Z."/>
            <person name="Nyvall Collen P."/>
            <person name="Panaud O."/>
            <person name="Partensky F."/>
            <person name="Poulain J."/>
            <person name="Rensing S.A."/>
            <person name="Rousvoal S."/>
            <person name="Samson G."/>
            <person name="Symeonidi A."/>
            <person name="Weissenbach J."/>
            <person name="Zambounis A."/>
            <person name="Wincker P."/>
            <person name="Boyen C."/>
        </authorList>
    </citation>
    <scope>NUCLEOTIDE SEQUENCE [LARGE SCALE GENOMIC DNA]</scope>
    <source>
        <strain evidence="2">cv. Stackhouse</strain>
    </source>
</reference>
<dbReference type="AlphaFoldDB" id="R7QJS5"/>
<organism evidence="1 2">
    <name type="scientific">Chondrus crispus</name>
    <name type="common">Carrageen Irish moss</name>
    <name type="synonym">Polymorpha crispa</name>
    <dbReference type="NCBI Taxonomy" id="2769"/>
    <lineage>
        <taxon>Eukaryota</taxon>
        <taxon>Rhodophyta</taxon>
        <taxon>Florideophyceae</taxon>
        <taxon>Rhodymeniophycidae</taxon>
        <taxon>Gigartinales</taxon>
        <taxon>Gigartinaceae</taxon>
        <taxon>Chondrus</taxon>
    </lineage>
</organism>
<gene>
    <name evidence="1" type="ORF">CHC_T00000945001</name>
</gene>
<dbReference type="RefSeq" id="XP_005718229.1">
    <property type="nucleotide sequence ID" value="XM_005718172.1"/>
</dbReference>
<protein>
    <submittedName>
        <fullName evidence="1">Uncharacterized protein</fullName>
    </submittedName>
</protein>
<evidence type="ECO:0000313" key="2">
    <source>
        <dbReference type="Proteomes" id="UP000012073"/>
    </source>
</evidence>
<proteinExistence type="predicted"/>
<keyword evidence="2" id="KW-1185">Reference proteome</keyword>
<dbReference type="Proteomes" id="UP000012073">
    <property type="component" value="Unassembled WGS sequence"/>
</dbReference>
<dbReference type="GeneID" id="17325946"/>
<dbReference type="KEGG" id="ccp:CHC_T00000945001"/>
<dbReference type="Gramene" id="CDF38344">
    <property type="protein sequence ID" value="CDF38344"/>
    <property type="gene ID" value="CHC_T00000945001"/>
</dbReference>
<evidence type="ECO:0000313" key="1">
    <source>
        <dbReference type="EMBL" id="CDF38344.1"/>
    </source>
</evidence>